<gene>
    <name evidence="2" type="ORF">EDD42_1574</name>
</gene>
<organism evidence="2 3">
    <name type="scientific">Plantibacter flavus</name>
    <dbReference type="NCBI Taxonomy" id="150123"/>
    <lineage>
        <taxon>Bacteria</taxon>
        <taxon>Bacillati</taxon>
        <taxon>Actinomycetota</taxon>
        <taxon>Actinomycetes</taxon>
        <taxon>Micrococcales</taxon>
        <taxon>Microbacteriaceae</taxon>
        <taxon>Plantibacter</taxon>
    </lineage>
</organism>
<proteinExistence type="predicted"/>
<dbReference type="RefSeq" id="WP_085510639.1">
    <property type="nucleotide sequence ID" value="NZ_FXAP01000001.1"/>
</dbReference>
<keyword evidence="3" id="KW-1185">Reference proteome</keyword>
<evidence type="ECO:0008006" key="4">
    <source>
        <dbReference type="Google" id="ProtNLM"/>
    </source>
</evidence>
<dbReference type="EMBL" id="RKHL01000001">
    <property type="protein sequence ID" value="ROR81512.1"/>
    <property type="molecule type" value="Genomic_DNA"/>
</dbReference>
<name>A0A3N2C201_9MICO</name>
<evidence type="ECO:0000313" key="2">
    <source>
        <dbReference type="EMBL" id="ROR81512.1"/>
    </source>
</evidence>
<evidence type="ECO:0000256" key="1">
    <source>
        <dbReference type="SAM" id="MobiDB-lite"/>
    </source>
</evidence>
<feature type="region of interest" description="Disordered" evidence="1">
    <location>
        <begin position="1"/>
        <end position="22"/>
    </location>
</feature>
<reference evidence="2 3" key="1">
    <citation type="submission" date="2018-11" db="EMBL/GenBank/DDBJ databases">
        <title>Sequencing the genomes of 1000 actinobacteria strains.</title>
        <authorList>
            <person name="Klenk H.-P."/>
        </authorList>
    </citation>
    <scope>NUCLEOTIDE SEQUENCE [LARGE SCALE GENOMIC DNA]</scope>
    <source>
        <strain evidence="2 3">DSM 14012</strain>
    </source>
</reference>
<dbReference type="AlphaFoldDB" id="A0A3N2C201"/>
<evidence type="ECO:0000313" key="3">
    <source>
        <dbReference type="Proteomes" id="UP000266915"/>
    </source>
</evidence>
<comment type="caution">
    <text evidence="2">The sequence shown here is derived from an EMBL/GenBank/DDBJ whole genome shotgun (WGS) entry which is preliminary data.</text>
</comment>
<sequence>MPRHHRHRPRPGDDEGNGLERLMAGWKRTEDHRDGSWFVQPVSGSSAQKTYVCPGCGQSIPPGTAHVVTWRADGLLGDQADIAARRHWHSHCWRIR</sequence>
<dbReference type="Proteomes" id="UP000266915">
    <property type="component" value="Unassembled WGS sequence"/>
</dbReference>
<accession>A0A3N2C201</accession>
<protein>
    <recommendedName>
        <fullName evidence="4">ATP/GTP-binding protein</fullName>
    </recommendedName>
</protein>